<gene>
    <name evidence="2" type="ORF">LACZS2_002245</name>
</gene>
<dbReference type="GeneID" id="93269925"/>
<proteinExistence type="predicted"/>
<reference evidence="2 3" key="1">
    <citation type="submission" date="2023-08" db="EMBL/GenBank/DDBJ databases">
        <authorList>
            <person name="Buchebner-Jance M."/>
        </authorList>
    </citation>
    <scope>NUCLEOTIDE SEQUENCE [LARGE SCALE GENOMIC DNA]</scope>
    <source>
        <strain evidence="2 3">NCIMB 15475</strain>
    </source>
</reference>
<dbReference type="AlphaFoldDB" id="A0ABD7Z7Y5"/>
<dbReference type="Pfam" id="PF21259">
    <property type="entry name" value="Rgg_C"/>
    <property type="match status" value="1"/>
</dbReference>
<keyword evidence="3" id="KW-1185">Reference proteome</keyword>
<dbReference type="NCBIfam" id="TIGR01716">
    <property type="entry name" value="RGG_Cterm"/>
    <property type="match status" value="1"/>
</dbReference>
<dbReference type="Proteomes" id="UP001229832">
    <property type="component" value="Chromosome"/>
</dbReference>
<organism evidence="2 3">
    <name type="scientific">Lacticaseibacillus zeae subsp. silagei</name>
    <dbReference type="NCBI Taxonomy" id="3068307"/>
    <lineage>
        <taxon>Bacteria</taxon>
        <taxon>Bacillati</taxon>
        <taxon>Bacillota</taxon>
        <taxon>Bacilli</taxon>
        <taxon>Lactobacillales</taxon>
        <taxon>Lactobacillaceae</taxon>
        <taxon>Lacticaseibacillus</taxon>
    </lineage>
</organism>
<dbReference type="EMBL" id="CP132485">
    <property type="protein sequence ID" value="WLV83040.1"/>
    <property type="molecule type" value="Genomic_DNA"/>
</dbReference>
<dbReference type="Gene3D" id="1.10.260.40">
    <property type="entry name" value="lambda repressor-like DNA-binding domains"/>
    <property type="match status" value="1"/>
</dbReference>
<dbReference type="RefSeq" id="WP_070650334.1">
    <property type="nucleotide sequence ID" value="NZ_CP132484.1"/>
</dbReference>
<dbReference type="InterPro" id="IPR001387">
    <property type="entry name" value="Cro/C1-type_HTH"/>
</dbReference>
<evidence type="ECO:0000259" key="1">
    <source>
        <dbReference type="PROSITE" id="PS50943"/>
    </source>
</evidence>
<dbReference type="InterPro" id="IPR010057">
    <property type="entry name" value="Transcription_activator_Rgg_C"/>
</dbReference>
<dbReference type="InterPro" id="IPR010982">
    <property type="entry name" value="Lambda_DNA-bd_dom_sf"/>
</dbReference>
<dbReference type="InterPro" id="IPR053163">
    <property type="entry name" value="HTH-type_regulator_Rgg"/>
</dbReference>
<protein>
    <submittedName>
        <fullName evidence="2">Helix-turn-helix domain-containing protein</fullName>
    </submittedName>
</protein>
<dbReference type="Pfam" id="PF01381">
    <property type="entry name" value="HTH_3"/>
    <property type="match status" value="1"/>
</dbReference>
<evidence type="ECO:0000313" key="3">
    <source>
        <dbReference type="Proteomes" id="UP001229832"/>
    </source>
</evidence>
<dbReference type="PROSITE" id="PS50943">
    <property type="entry name" value="HTH_CROC1"/>
    <property type="match status" value="1"/>
</dbReference>
<evidence type="ECO:0000313" key="2">
    <source>
        <dbReference type="EMBL" id="WLV83040.1"/>
    </source>
</evidence>
<dbReference type="CDD" id="cd00093">
    <property type="entry name" value="HTH_XRE"/>
    <property type="match status" value="1"/>
</dbReference>
<dbReference type="PANTHER" id="PTHR37038">
    <property type="entry name" value="TRANSCRIPTIONAL REGULATOR-RELATED"/>
    <property type="match status" value="1"/>
</dbReference>
<dbReference type="SMART" id="SM00530">
    <property type="entry name" value="HTH_XRE"/>
    <property type="match status" value="1"/>
</dbReference>
<feature type="domain" description="HTH cro/C1-type" evidence="1">
    <location>
        <begin position="10"/>
        <end position="62"/>
    </location>
</feature>
<dbReference type="SUPFAM" id="SSF47413">
    <property type="entry name" value="lambda repressor-like DNA-binding domains"/>
    <property type="match status" value="1"/>
</dbReference>
<sequence length="298" mass="34516">MGTRDAGYMFKKIRLERGLRISDVAGSLSASTVSKFENGHTDISVEKLCLLLDNVGMDTTEFFEILNQNHDTNASPADLSQRAMDKRLLRYAMEQDVDGLKQFRQSFLSKFKKTHARLYKLREIMVSAIILDTQDVHALLSKTDSKTINDYLMGRDTWYALEYALYGDCVPFLQPDDFNRLYAKFLAIHFDFHQPHNYLDLFFSAFYNVGVSLYYRCEYAKAIQTLNRLQEQSVPDNLFFLRIQLRLLKLLCTYKLTGNSNAANELNALVKVISKISPAFGRRWKVDFSFQEPITDER</sequence>
<accession>A0ABD7Z7Y5</accession>
<name>A0ABD7Z7Y5_LACZE</name>
<dbReference type="Gene3D" id="1.25.40.400">
    <property type="match status" value="1"/>
</dbReference>